<keyword evidence="8" id="KW-1185">Reference proteome</keyword>
<dbReference type="InterPro" id="IPR050534">
    <property type="entry name" value="Coronavir_polyprotein_1ab"/>
</dbReference>
<dbReference type="GO" id="GO:0003678">
    <property type="term" value="F:DNA helicase activity"/>
    <property type="evidence" value="ECO:0007669"/>
    <property type="project" value="UniProtKB-ARBA"/>
</dbReference>
<organism evidence="7 8">
    <name type="scientific">Candidatus Odyssella acanthamoebae</name>
    <dbReference type="NCBI Taxonomy" id="91604"/>
    <lineage>
        <taxon>Bacteria</taxon>
        <taxon>Pseudomonadati</taxon>
        <taxon>Pseudomonadota</taxon>
        <taxon>Alphaproteobacteria</taxon>
        <taxon>Holosporales</taxon>
        <taxon>Candidatus Paracaedibacteraceae</taxon>
        <taxon>Candidatus Odyssella</taxon>
    </lineage>
</organism>
<keyword evidence="2" id="KW-0547">Nucleotide-binding</keyword>
<dbReference type="GO" id="GO:0005524">
    <property type="term" value="F:ATP binding"/>
    <property type="evidence" value="ECO:0007669"/>
    <property type="project" value="UniProtKB-KW"/>
</dbReference>
<dbReference type="InterPro" id="IPR027417">
    <property type="entry name" value="P-loop_NTPase"/>
</dbReference>
<dbReference type="SUPFAM" id="SSF52540">
    <property type="entry name" value="P-loop containing nucleoside triphosphate hydrolases"/>
    <property type="match status" value="2"/>
</dbReference>
<dbReference type="STRING" id="91604.ID47_01620"/>
<evidence type="ECO:0000256" key="1">
    <source>
        <dbReference type="ARBA" id="ARBA00010873"/>
    </source>
</evidence>
<dbReference type="Pfam" id="PF13604">
    <property type="entry name" value="AAA_30"/>
    <property type="match status" value="1"/>
</dbReference>
<comment type="similarity">
    <text evidence="1">Belongs to the MobA/MobL family.</text>
</comment>
<dbReference type="Pfam" id="PF03389">
    <property type="entry name" value="MobA_MobL"/>
    <property type="match status" value="1"/>
</dbReference>
<keyword evidence="3" id="KW-0067">ATP-binding</keyword>
<evidence type="ECO:0000259" key="5">
    <source>
        <dbReference type="Pfam" id="PF01443"/>
    </source>
</evidence>
<dbReference type="PANTHER" id="PTHR43788">
    <property type="entry name" value="DNA2/NAM7 HELICASE FAMILY MEMBER"/>
    <property type="match status" value="1"/>
</dbReference>
<feature type="domain" description="(+)RNA virus helicase C-terminal" evidence="5">
    <location>
        <begin position="569"/>
        <end position="681"/>
    </location>
</feature>
<dbReference type="EMBL" id="CP008941">
    <property type="protein sequence ID" value="AIK95715.1"/>
    <property type="molecule type" value="Genomic_DNA"/>
</dbReference>
<protein>
    <submittedName>
        <fullName evidence="7">Uncharacterized protein</fullName>
    </submittedName>
</protein>
<dbReference type="Gene3D" id="2.30.30.940">
    <property type="match status" value="1"/>
</dbReference>
<name>A0A077AY95_9PROT</name>
<evidence type="ECO:0000259" key="6">
    <source>
        <dbReference type="Pfam" id="PF03389"/>
    </source>
</evidence>
<dbReference type="CDD" id="cd17933">
    <property type="entry name" value="DEXSc_RecD-like"/>
    <property type="match status" value="1"/>
</dbReference>
<dbReference type="KEGG" id="paca:ID47_01620"/>
<reference evidence="7 8" key="1">
    <citation type="submission" date="2014-07" db="EMBL/GenBank/DDBJ databases">
        <title>Comparative genomic insights into amoeba endosymbionts belonging to the families of Holosporaceae and Candidatus Midichloriaceae within Rickettsiales.</title>
        <authorList>
            <person name="Wang Z."/>
            <person name="Wu M."/>
        </authorList>
    </citation>
    <scope>NUCLEOTIDE SEQUENCE [LARGE SCALE GENOMIC DNA]</scope>
    <source>
        <strain evidence="7">PRA3</strain>
    </source>
</reference>
<evidence type="ECO:0000313" key="8">
    <source>
        <dbReference type="Proteomes" id="UP000028926"/>
    </source>
</evidence>
<dbReference type="HOGENOM" id="CLU_012225_0_0_5"/>
<proteinExistence type="inferred from homology"/>
<evidence type="ECO:0000256" key="4">
    <source>
        <dbReference type="ARBA" id="ARBA00022971"/>
    </source>
</evidence>
<dbReference type="PANTHER" id="PTHR43788:SF6">
    <property type="entry name" value="DNA HELICASE B"/>
    <property type="match status" value="1"/>
</dbReference>
<dbReference type="eggNOG" id="COG0507">
    <property type="taxonomic scope" value="Bacteria"/>
</dbReference>
<feature type="domain" description="MobA/MobL protein" evidence="6">
    <location>
        <begin position="5"/>
        <end position="192"/>
    </location>
</feature>
<dbReference type="CDD" id="cd18809">
    <property type="entry name" value="SF1_C_RecD"/>
    <property type="match status" value="1"/>
</dbReference>
<dbReference type="Proteomes" id="UP000028926">
    <property type="component" value="Chromosome"/>
</dbReference>
<accession>A0A077AY95</accession>
<evidence type="ECO:0000256" key="2">
    <source>
        <dbReference type="ARBA" id="ARBA00022741"/>
    </source>
</evidence>
<keyword evidence="4" id="KW-0184">Conjugation</keyword>
<sequence length="899" mass="100723">MGGNACRKAAYNERSRITCERTGEVFNWNSKLDLFHHEILLPEGVSKKFKDSSYLWNTAEHAERRKDSQVAKESVIALPDDKIITHEDRIELTRRYAHALFVSKGLGVQVDIHAPHDGENNWHAHLLVTTRGFNLDGKSLAAYKARETDPSIRKGYIKEEQNPGDIWAQIQNSYFKEKGYDLEVETTSLVAQVHMGPVRMRGHLTGVVARAELLKQANEEAVHNPREIIRKLTEKSSVFSEKDVNRLLEKFGEATDRDALRNKIFAHKSIIALYDKLSQSSLGLFTTKQVRAEEEKLMRFAARVNEGSSRTIKPQLADNLAAEKGLSSEQEAAVRHVFGETKGLAIVQGRAGTGKSYTMNAIREGYERSGTNVRGLAPTHLVAGDMEKDGFQSASTVHKFLFDLKNGKASITKNSVLMIDEAGMIGNSVFVELLHAAKEKNAKVVLFGDTRQLSSVERGGMFESLVTTYGSATLKEVRRQKVDWQKNVSEQLGDGAYRQAIETLNEAKAINWQETKEESMASLVSDWAQSYEKQPEKSRLILANKNTDVDALNRAIRETRLIKGDVDSIGYEIQTQRGREVFAKGERVAFTLTDKDVGVKSGSLGTISKISKNTCAVKLDNGQELTFDPSKYQGLKLGYASTIYKSQGKTIEEVYVLHDKSSNQKLSYVALSRQSETLKVFVNTDDTKSLDHLVSQVSRDSRKISSLEFMTAAQLHKVTQNQNTPLSKIADKLNDVVTSIKDTFHRNDEFYQLKSLESSIHSEPVKTALSIDELFKEQADRQMQQATGKSLGEFEKAMTQFMEKYGRDSTVPPTSPIETQTTELLKEYDTYSKALTANQLTPSQKADFEKTVAEFAKNTSAMTYLTQINPEVKTNIDRMIGSKEQTIIPPLNKNIDVSR</sequence>
<dbReference type="InterPro" id="IPR027351">
    <property type="entry name" value="(+)RNA_virus_helicase_core_dom"/>
</dbReference>
<dbReference type="Gene3D" id="3.30.930.30">
    <property type="match status" value="1"/>
</dbReference>
<evidence type="ECO:0000313" key="7">
    <source>
        <dbReference type="EMBL" id="AIK95715.1"/>
    </source>
</evidence>
<dbReference type="Pfam" id="PF01443">
    <property type="entry name" value="Viral_helicase1"/>
    <property type="match status" value="1"/>
</dbReference>
<dbReference type="AlphaFoldDB" id="A0A077AY95"/>
<dbReference type="InterPro" id="IPR005053">
    <property type="entry name" value="MobA_MobL"/>
</dbReference>
<evidence type="ECO:0000256" key="3">
    <source>
        <dbReference type="ARBA" id="ARBA00022840"/>
    </source>
</evidence>
<gene>
    <name evidence="7" type="ORF">ID47_01620</name>
</gene>
<dbReference type="Gene3D" id="3.40.50.300">
    <property type="entry name" value="P-loop containing nucleotide triphosphate hydrolases"/>
    <property type="match status" value="2"/>
</dbReference>